<keyword evidence="2" id="KW-0732">Signal</keyword>
<feature type="transmembrane region" description="Helical" evidence="1">
    <location>
        <begin position="232"/>
        <end position="253"/>
    </location>
</feature>
<evidence type="ECO:0000256" key="2">
    <source>
        <dbReference type="SAM" id="SignalP"/>
    </source>
</evidence>
<dbReference type="Proteomes" id="UP000564885">
    <property type="component" value="Unassembled WGS sequence"/>
</dbReference>
<comment type="caution">
    <text evidence="3">The sequence shown here is derived from an EMBL/GenBank/DDBJ whole genome shotgun (WGS) entry which is preliminary data.</text>
</comment>
<keyword evidence="4" id="KW-1185">Reference proteome</keyword>
<proteinExistence type="predicted"/>
<feature type="chain" id="PRO_5032537178" evidence="2">
    <location>
        <begin position="22"/>
        <end position="256"/>
    </location>
</feature>
<keyword evidence="1" id="KW-1133">Transmembrane helix</keyword>
<dbReference type="RefSeq" id="WP_171216447.1">
    <property type="nucleotide sequence ID" value="NZ_JABEPP010000001.1"/>
</dbReference>
<reference evidence="3 4" key="1">
    <citation type="submission" date="2020-04" db="EMBL/GenBank/DDBJ databases">
        <title>Enterovirga sp. isolate from soil.</title>
        <authorList>
            <person name="Chea S."/>
            <person name="Kim D.-U."/>
        </authorList>
    </citation>
    <scope>NUCLEOTIDE SEQUENCE [LARGE SCALE GENOMIC DNA]</scope>
    <source>
        <strain evidence="3 4">DB1703</strain>
    </source>
</reference>
<feature type="signal peptide" evidence="2">
    <location>
        <begin position="1"/>
        <end position="21"/>
    </location>
</feature>
<keyword evidence="1" id="KW-0472">Membrane</keyword>
<dbReference type="EMBL" id="JABEPP010000001">
    <property type="protein sequence ID" value="NNM70927.1"/>
    <property type="molecule type" value="Genomic_DNA"/>
</dbReference>
<evidence type="ECO:0000256" key="1">
    <source>
        <dbReference type="SAM" id="Phobius"/>
    </source>
</evidence>
<keyword evidence="1" id="KW-0812">Transmembrane</keyword>
<dbReference type="Pfam" id="PF09608">
    <property type="entry name" value="Alph_Pro_TM"/>
    <property type="match status" value="1"/>
</dbReference>
<evidence type="ECO:0000313" key="4">
    <source>
        <dbReference type="Proteomes" id="UP000564885"/>
    </source>
</evidence>
<protein>
    <submittedName>
        <fullName evidence="3">TIGR02186 family protein</fullName>
    </submittedName>
</protein>
<dbReference type="InterPro" id="IPR019088">
    <property type="entry name" value="CHP02186-rel_TM"/>
</dbReference>
<accession>A0A849I4D5</accession>
<dbReference type="AlphaFoldDB" id="A0A849I4D5"/>
<gene>
    <name evidence="3" type="ORF">HJG44_00770</name>
</gene>
<organism evidence="3 4">
    <name type="scientific">Enterovirga aerilata</name>
    <dbReference type="NCBI Taxonomy" id="2730920"/>
    <lineage>
        <taxon>Bacteria</taxon>
        <taxon>Pseudomonadati</taxon>
        <taxon>Pseudomonadota</taxon>
        <taxon>Alphaproteobacteria</taxon>
        <taxon>Hyphomicrobiales</taxon>
        <taxon>Methylobacteriaceae</taxon>
        <taxon>Enterovirga</taxon>
    </lineage>
</organism>
<name>A0A849I4D5_9HYPH</name>
<sequence length="256" mass="28379">MRTRRVLVLLCVGLLWPAAAAAERLVLSLSTNLVAVGSTYTGARLVAFGVIERDAQTVSRAGPYDVVVTVRGPREAVTIRRKERLGPIWLNRAQQKFVQVPSFLAVMSTRPLTEVASEIMRRRFRLGIEAVVSAPEFTIERGVEDDPFRTALVRLKGRERLYFENPRAVTFVAGEFFRAPIPLPATAPVGNYDVEVSLVADGIVVARRNASFELVKTGLEEQITEFARDRPVLSGFTAAGMALFFGWLASVIFRRD</sequence>
<evidence type="ECO:0000313" key="3">
    <source>
        <dbReference type="EMBL" id="NNM70927.1"/>
    </source>
</evidence>